<sequence length="138" mass="16274">MGLKNRRSSHKKKKRKIRSYLYKEPLVKRFKDKFGLSEEVIDAATLIFRLFVGLGKGLSSTQKHSYSAVAVWYAAKLIEEKELSKEKLAETSDVSSRTLARRFRDLEDDEDSKKVLNYVKHKIKKWSEKRERRLQNLL</sequence>
<dbReference type="CDD" id="cd00043">
    <property type="entry name" value="CYCLIN_SF"/>
    <property type="match status" value="1"/>
</dbReference>
<dbReference type="Gene3D" id="1.10.472.10">
    <property type="entry name" value="Cyclin-like"/>
    <property type="match status" value="1"/>
</dbReference>
<dbReference type="Proteomes" id="UP000070163">
    <property type="component" value="Unassembled WGS sequence"/>
</dbReference>
<comment type="caution">
    <text evidence="1">The sequence shown here is derived from an EMBL/GenBank/DDBJ whole genome shotgun (WGS) entry which is preliminary data.</text>
</comment>
<dbReference type="AlphaFoldDB" id="A0A133UA09"/>
<dbReference type="EMBL" id="LHXJ01000025">
    <property type="protein sequence ID" value="KXA91014.1"/>
    <property type="molecule type" value="Genomic_DNA"/>
</dbReference>
<dbReference type="SUPFAM" id="SSF47954">
    <property type="entry name" value="Cyclin-like"/>
    <property type="match status" value="1"/>
</dbReference>
<organism evidence="1 2">
    <name type="scientific">candidate division MSBL1 archaeon SCGC-AAA259A05</name>
    <dbReference type="NCBI Taxonomy" id="1698259"/>
    <lineage>
        <taxon>Archaea</taxon>
        <taxon>Methanobacteriati</taxon>
        <taxon>Methanobacteriota</taxon>
        <taxon>candidate division MSBL1</taxon>
    </lineage>
</organism>
<evidence type="ECO:0000313" key="2">
    <source>
        <dbReference type="Proteomes" id="UP000070163"/>
    </source>
</evidence>
<protein>
    <recommendedName>
        <fullName evidence="3">Transcription factor TFIIB cyclin-like domain-containing protein</fullName>
    </recommendedName>
</protein>
<proteinExistence type="predicted"/>
<evidence type="ECO:0008006" key="3">
    <source>
        <dbReference type="Google" id="ProtNLM"/>
    </source>
</evidence>
<dbReference type="InterPro" id="IPR036915">
    <property type="entry name" value="Cyclin-like_sf"/>
</dbReference>
<evidence type="ECO:0000313" key="1">
    <source>
        <dbReference type="EMBL" id="KXA91014.1"/>
    </source>
</evidence>
<accession>A0A133UA09</accession>
<name>A0A133UA09_9EURY</name>
<gene>
    <name evidence="1" type="ORF">AKJ57_02765</name>
</gene>
<keyword evidence="2" id="KW-1185">Reference proteome</keyword>
<reference evidence="1 2" key="1">
    <citation type="journal article" date="2016" name="Sci. Rep.">
        <title>Metabolic traits of an uncultured archaeal lineage -MSBL1- from brine pools of the Red Sea.</title>
        <authorList>
            <person name="Mwirichia R."/>
            <person name="Alam I."/>
            <person name="Rashid M."/>
            <person name="Vinu M."/>
            <person name="Ba-Alawi W."/>
            <person name="Anthony Kamau A."/>
            <person name="Kamanda Ngugi D."/>
            <person name="Goker M."/>
            <person name="Klenk H.P."/>
            <person name="Bajic V."/>
            <person name="Stingl U."/>
        </authorList>
    </citation>
    <scope>NUCLEOTIDE SEQUENCE [LARGE SCALE GENOMIC DNA]</scope>
    <source>
        <strain evidence="1">SCGC-AAA259A05</strain>
    </source>
</reference>